<dbReference type="Pfam" id="PF13692">
    <property type="entry name" value="Glyco_trans_1_4"/>
    <property type="match status" value="1"/>
</dbReference>
<keyword evidence="2" id="KW-0328">Glycosyltransferase</keyword>
<accession>A0A161R9E4</accession>
<dbReference type="RefSeq" id="WP_066610758.1">
    <property type="nucleotide sequence ID" value="NZ_LQQU01000013.1"/>
</dbReference>
<comment type="caution">
    <text evidence="2">The sequence shown here is derived from an EMBL/GenBank/DDBJ whole genome shotgun (WGS) entry which is preliminary data.</text>
</comment>
<sequence>MRILIVTDAWHPQVNGVVRTLTETARELVAFGHEVEMLTPQDFATLPCPTYPDIRLSLFPGRRVAERIESFAPHAIHIATEGPLGMAARGYCMKKKLPFTTAYHTRFPEYVHARVKLPVKVSYAWLRRFHNAGRAVMAPTRSICDELTARGFRNVALWSRGVDTGLFTPGERDRLDTAPPRFVYIGRVAVEKNIEAFLKLDLPGSKWVVGDGPLLPRLKKDYPDVHFAGVFPQAELARFYRAADVFVFPSLTDTFGLVLLEAMACGTPVAAFPVAGPLDVVGDSGAGVLDRDLRAACMKALEIDREHVRRVAERHSWTAAARQFEANLHPRTLPEAALVAQG</sequence>
<evidence type="ECO:0000313" key="2">
    <source>
        <dbReference type="EMBL" id="KZE33458.1"/>
    </source>
</evidence>
<dbReference type="PANTHER" id="PTHR45947:SF3">
    <property type="entry name" value="SULFOQUINOVOSYL TRANSFERASE SQD2"/>
    <property type="match status" value="1"/>
</dbReference>
<keyword evidence="2" id="KW-0808">Transferase</keyword>
<dbReference type="InterPro" id="IPR050194">
    <property type="entry name" value="Glycosyltransferase_grp1"/>
</dbReference>
<dbReference type="Proteomes" id="UP000076625">
    <property type="component" value="Unassembled WGS sequence"/>
</dbReference>
<dbReference type="PANTHER" id="PTHR45947">
    <property type="entry name" value="SULFOQUINOVOSYL TRANSFERASE SQD2"/>
    <property type="match status" value="1"/>
</dbReference>
<organism evidence="2 3">
    <name type="scientific">Crenobacter luteus</name>
    <dbReference type="NCBI Taxonomy" id="1452487"/>
    <lineage>
        <taxon>Bacteria</taxon>
        <taxon>Pseudomonadati</taxon>
        <taxon>Pseudomonadota</taxon>
        <taxon>Betaproteobacteria</taxon>
        <taxon>Neisseriales</taxon>
        <taxon>Neisseriaceae</taxon>
        <taxon>Crenobacter</taxon>
    </lineage>
</organism>
<gene>
    <name evidence="2" type="ORF">AVW16_07900</name>
</gene>
<feature type="domain" description="Glycosyltransferase subfamily 4-like N-terminal" evidence="1">
    <location>
        <begin position="14"/>
        <end position="164"/>
    </location>
</feature>
<evidence type="ECO:0000313" key="3">
    <source>
        <dbReference type="Proteomes" id="UP000076625"/>
    </source>
</evidence>
<reference evidence="3" key="1">
    <citation type="submission" date="2016-01" db="EMBL/GenBank/DDBJ databases">
        <title>Draft genome of Chromobacterium sp. F49.</title>
        <authorList>
            <person name="Hong K.W."/>
        </authorList>
    </citation>
    <scope>NUCLEOTIDE SEQUENCE [LARGE SCALE GENOMIC DNA]</scope>
    <source>
        <strain evidence="3">CN10</strain>
    </source>
</reference>
<dbReference type="InterPro" id="IPR028098">
    <property type="entry name" value="Glyco_trans_4-like_N"/>
</dbReference>
<dbReference type="STRING" id="1452487.AVW16_07900"/>
<dbReference type="EMBL" id="LQQU01000013">
    <property type="protein sequence ID" value="KZE33458.1"/>
    <property type="molecule type" value="Genomic_DNA"/>
</dbReference>
<dbReference type="Gene3D" id="3.40.50.2000">
    <property type="entry name" value="Glycogen Phosphorylase B"/>
    <property type="match status" value="2"/>
</dbReference>
<dbReference type="OrthoDB" id="8779556at2"/>
<dbReference type="SUPFAM" id="SSF53756">
    <property type="entry name" value="UDP-Glycosyltransferase/glycogen phosphorylase"/>
    <property type="match status" value="1"/>
</dbReference>
<name>A0A161R9E4_9NEIS</name>
<dbReference type="CDD" id="cd03814">
    <property type="entry name" value="GT4-like"/>
    <property type="match status" value="1"/>
</dbReference>
<dbReference type="Pfam" id="PF13439">
    <property type="entry name" value="Glyco_transf_4"/>
    <property type="match status" value="1"/>
</dbReference>
<protein>
    <submittedName>
        <fullName evidence="2">Alpha-mannosyltransferase</fullName>
    </submittedName>
</protein>
<dbReference type="GO" id="GO:0016757">
    <property type="term" value="F:glycosyltransferase activity"/>
    <property type="evidence" value="ECO:0007669"/>
    <property type="project" value="UniProtKB-KW"/>
</dbReference>
<proteinExistence type="predicted"/>
<dbReference type="AlphaFoldDB" id="A0A161R9E4"/>
<evidence type="ECO:0000259" key="1">
    <source>
        <dbReference type="Pfam" id="PF13439"/>
    </source>
</evidence>
<keyword evidence="3" id="KW-1185">Reference proteome</keyword>